<dbReference type="PROSITE" id="PS50240">
    <property type="entry name" value="TRYPSIN_DOM"/>
    <property type="match status" value="1"/>
</dbReference>
<evidence type="ECO:0000256" key="1">
    <source>
        <dbReference type="ARBA" id="ARBA00009228"/>
    </source>
</evidence>
<evidence type="ECO:0000313" key="7">
    <source>
        <dbReference type="Ensembl" id="ENSOABP00000001957.2"/>
    </source>
</evidence>
<keyword evidence="4" id="KW-0720">Serine protease</keyword>
<evidence type="ECO:0000256" key="5">
    <source>
        <dbReference type="ARBA" id="ARBA00023157"/>
    </source>
</evidence>
<keyword evidence="5" id="KW-1015">Disulfide bond</keyword>
<keyword evidence="8" id="KW-1185">Reference proteome</keyword>
<proteinExistence type="inferred from homology"/>
<comment type="similarity">
    <text evidence="1">Belongs to the peptidase S1 family. Snake venom subfamily.</text>
</comment>
<keyword evidence="3" id="KW-0378">Hydrolase</keyword>
<accession>A0A668REJ5</accession>
<evidence type="ECO:0000313" key="8">
    <source>
        <dbReference type="Proteomes" id="UP000472276"/>
    </source>
</evidence>
<dbReference type="InterPro" id="IPR043504">
    <property type="entry name" value="Peptidase_S1_PA_chymotrypsin"/>
</dbReference>
<dbReference type="PRINTS" id="PR00722">
    <property type="entry name" value="CHYMOTRYPSIN"/>
</dbReference>
<dbReference type="GO" id="GO:0006508">
    <property type="term" value="P:proteolysis"/>
    <property type="evidence" value="ECO:0007669"/>
    <property type="project" value="UniProtKB-KW"/>
</dbReference>
<dbReference type="PROSITE" id="PS00134">
    <property type="entry name" value="TRYPSIN_HIS"/>
    <property type="match status" value="1"/>
</dbReference>
<dbReference type="Proteomes" id="UP000472276">
    <property type="component" value="Unassembled WGS sequence"/>
</dbReference>
<dbReference type="Pfam" id="PF00089">
    <property type="entry name" value="Trypsin"/>
    <property type="match status" value="1"/>
</dbReference>
<sequence length="225" mass="24895">APENSMQYMASVQNNNGHHVCGGFLIKEDFVVSAAHCDNASPTYVVLGNHNLKNGNHQKIKIENKTIHENYKDAGLGDDIMLIKLSEKVQLGHGVERIQLPPAEINLNENQVCQVAGWGKTKTDHNKPADELMVANVSVIDKQVCKKLWDDLPDNVICAGGYETTKGFCQGDSGGPLVCNGSAYGVVSFNYKGNCSYPNKPNVYTDISKYLQWIHRIVKSRKYDE</sequence>
<dbReference type="FunFam" id="2.40.10.10:FF:000010">
    <property type="entry name" value="Kallikrein related peptidase 11"/>
    <property type="match status" value="1"/>
</dbReference>
<dbReference type="SMART" id="SM00020">
    <property type="entry name" value="Tryp_SPc"/>
    <property type="match status" value="1"/>
</dbReference>
<dbReference type="AlphaFoldDB" id="A0A668REJ5"/>
<dbReference type="InterPro" id="IPR001314">
    <property type="entry name" value="Peptidase_S1A"/>
</dbReference>
<dbReference type="Gene3D" id="2.40.10.10">
    <property type="entry name" value="Trypsin-like serine proteases"/>
    <property type="match status" value="2"/>
</dbReference>
<feature type="domain" description="Peptidase S1" evidence="6">
    <location>
        <begin position="1"/>
        <end position="219"/>
    </location>
</feature>
<evidence type="ECO:0000256" key="4">
    <source>
        <dbReference type="ARBA" id="ARBA00022825"/>
    </source>
</evidence>
<dbReference type="InterPro" id="IPR001254">
    <property type="entry name" value="Trypsin_dom"/>
</dbReference>
<reference evidence="7" key="2">
    <citation type="submission" date="2025-09" db="UniProtKB">
        <authorList>
            <consortium name="Ensembl"/>
        </authorList>
    </citation>
    <scope>IDENTIFICATION</scope>
</reference>
<dbReference type="GO" id="GO:0004252">
    <property type="term" value="F:serine-type endopeptidase activity"/>
    <property type="evidence" value="ECO:0007669"/>
    <property type="project" value="InterPro"/>
</dbReference>
<protein>
    <recommendedName>
        <fullName evidence="6">Peptidase S1 domain-containing protein</fullName>
    </recommendedName>
</protein>
<keyword evidence="2" id="KW-0645">Protease</keyword>
<evidence type="ECO:0000256" key="3">
    <source>
        <dbReference type="ARBA" id="ARBA00022801"/>
    </source>
</evidence>
<evidence type="ECO:0000259" key="6">
    <source>
        <dbReference type="PROSITE" id="PS50240"/>
    </source>
</evidence>
<dbReference type="CDD" id="cd00190">
    <property type="entry name" value="Tryp_SPc"/>
    <property type="match status" value="1"/>
</dbReference>
<gene>
    <name evidence="7" type="primary">LOC116323254</name>
</gene>
<dbReference type="SUPFAM" id="SSF50494">
    <property type="entry name" value="Trypsin-like serine proteases"/>
    <property type="match status" value="1"/>
</dbReference>
<name>A0A668REJ5_OREAU</name>
<dbReference type="PANTHER" id="PTHR24271:SF87">
    <property type="entry name" value="ARGININE ESTERASE-LIKE-RELATED"/>
    <property type="match status" value="1"/>
</dbReference>
<reference evidence="7" key="1">
    <citation type="submission" date="2025-08" db="UniProtKB">
        <authorList>
            <consortium name="Ensembl"/>
        </authorList>
    </citation>
    <scope>IDENTIFICATION</scope>
</reference>
<dbReference type="InterPro" id="IPR009003">
    <property type="entry name" value="Peptidase_S1_PA"/>
</dbReference>
<evidence type="ECO:0000256" key="2">
    <source>
        <dbReference type="ARBA" id="ARBA00022670"/>
    </source>
</evidence>
<organism evidence="7 8">
    <name type="scientific">Oreochromis aureus</name>
    <name type="common">Israeli tilapia</name>
    <name type="synonym">Chromis aureus</name>
    <dbReference type="NCBI Taxonomy" id="47969"/>
    <lineage>
        <taxon>Eukaryota</taxon>
        <taxon>Metazoa</taxon>
        <taxon>Chordata</taxon>
        <taxon>Craniata</taxon>
        <taxon>Vertebrata</taxon>
        <taxon>Euteleostomi</taxon>
        <taxon>Actinopterygii</taxon>
        <taxon>Neopterygii</taxon>
        <taxon>Teleostei</taxon>
        <taxon>Neoteleostei</taxon>
        <taxon>Acanthomorphata</taxon>
        <taxon>Ovalentaria</taxon>
        <taxon>Cichlomorphae</taxon>
        <taxon>Cichliformes</taxon>
        <taxon>Cichlidae</taxon>
        <taxon>African cichlids</taxon>
        <taxon>Pseudocrenilabrinae</taxon>
        <taxon>Oreochromini</taxon>
        <taxon>Oreochromis</taxon>
    </lineage>
</organism>
<dbReference type="OMA" id="KHLRWIN"/>
<dbReference type="Ensembl" id="ENSOABT00000002032.2">
    <property type="protein sequence ID" value="ENSOABP00000001957.2"/>
    <property type="gene ID" value="ENSOABG00000001237.2"/>
</dbReference>
<dbReference type="InterPro" id="IPR018114">
    <property type="entry name" value="TRYPSIN_HIS"/>
</dbReference>
<dbReference type="PANTHER" id="PTHR24271">
    <property type="entry name" value="KALLIKREIN-RELATED"/>
    <property type="match status" value="1"/>
</dbReference>